<feature type="chain" id="PRO_5002348580" evidence="1">
    <location>
        <begin position="27"/>
        <end position="124"/>
    </location>
</feature>
<evidence type="ECO:0000313" key="2">
    <source>
        <dbReference type="EnsemblPlants" id="LPERR04G06060.1"/>
    </source>
</evidence>
<sequence>MYRGRDSSNAVAICVLVFLGVTLSLAVPAAGDMRAVIAGGKAVGHHVIHAASQKLMMTTTRMEDVVARELGVEYHMDLELQQRVLGGTSRSSGLEPNEQVCLPKCTDPGQPYVGRGCDTYHRCR</sequence>
<dbReference type="Gramene" id="LPERR04G06060.1">
    <property type="protein sequence ID" value="LPERR04G06060.1"/>
    <property type="gene ID" value="LPERR04G06060"/>
</dbReference>
<name>A0A0D9W3U0_9ORYZ</name>
<reference evidence="2" key="3">
    <citation type="submission" date="2015-04" db="UniProtKB">
        <authorList>
            <consortium name="EnsemblPlants"/>
        </authorList>
    </citation>
    <scope>IDENTIFICATION</scope>
</reference>
<dbReference type="HOGENOM" id="CLU_137621_0_0_1"/>
<proteinExistence type="predicted"/>
<dbReference type="EnsemblPlants" id="LPERR04G06060.1">
    <property type="protein sequence ID" value="LPERR04G06060.1"/>
    <property type="gene ID" value="LPERR04G06060"/>
</dbReference>
<dbReference type="AlphaFoldDB" id="A0A0D9W3U0"/>
<keyword evidence="3" id="KW-1185">Reference proteome</keyword>
<dbReference type="Proteomes" id="UP000032180">
    <property type="component" value="Chromosome 4"/>
</dbReference>
<evidence type="ECO:0000256" key="1">
    <source>
        <dbReference type="SAM" id="SignalP"/>
    </source>
</evidence>
<organism evidence="2 3">
    <name type="scientific">Leersia perrieri</name>
    <dbReference type="NCBI Taxonomy" id="77586"/>
    <lineage>
        <taxon>Eukaryota</taxon>
        <taxon>Viridiplantae</taxon>
        <taxon>Streptophyta</taxon>
        <taxon>Embryophyta</taxon>
        <taxon>Tracheophyta</taxon>
        <taxon>Spermatophyta</taxon>
        <taxon>Magnoliopsida</taxon>
        <taxon>Liliopsida</taxon>
        <taxon>Poales</taxon>
        <taxon>Poaceae</taxon>
        <taxon>BOP clade</taxon>
        <taxon>Oryzoideae</taxon>
        <taxon>Oryzeae</taxon>
        <taxon>Oryzinae</taxon>
        <taxon>Leersia</taxon>
    </lineage>
</organism>
<feature type="signal peptide" evidence="1">
    <location>
        <begin position="1"/>
        <end position="26"/>
    </location>
</feature>
<reference evidence="2 3" key="1">
    <citation type="submission" date="2012-08" db="EMBL/GenBank/DDBJ databases">
        <title>Oryza genome evolution.</title>
        <authorList>
            <person name="Wing R.A."/>
        </authorList>
    </citation>
    <scope>NUCLEOTIDE SEQUENCE</scope>
</reference>
<dbReference type="PANTHER" id="PTHR34998">
    <property type="entry name" value="OS04G0357400 PROTEIN-RELATED"/>
    <property type="match status" value="1"/>
</dbReference>
<reference evidence="3" key="2">
    <citation type="submission" date="2013-12" db="EMBL/GenBank/DDBJ databases">
        <authorList>
            <person name="Yu Y."/>
            <person name="Lee S."/>
            <person name="de Baynast K."/>
            <person name="Wissotski M."/>
            <person name="Liu L."/>
            <person name="Talag J."/>
            <person name="Goicoechea J."/>
            <person name="Angelova A."/>
            <person name="Jetty R."/>
            <person name="Kudrna D."/>
            <person name="Golser W."/>
            <person name="Rivera L."/>
            <person name="Zhang J."/>
            <person name="Wing R."/>
        </authorList>
    </citation>
    <scope>NUCLEOTIDE SEQUENCE</scope>
</reference>
<protein>
    <submittedName>
        <fullName evidence="2">Uncharacterized protein</fullName>
    </submittedName>
</protein>
<accession>A0A0D9W3U0</accession>
<dbReference type="PANTHER" id="PTHR34998:SF9">
    <property type="entry name" value="OS04G0357400 PROTEIN"/>
    <property type="match status" value="1"/>
</dbReference>
<keyword evidence="1" id="KW-0732">Signal</keyword>
<evidence type="ECO:0000313" key="3">
    <source>
        <dbReference type="Proteomes" id="UP000032180"/>
    </source>
</evidence>